<feature type="domain" description="Flagellin N-terminal" evidence="6">
    <location>
        <begin position="3"/>
        <end position="139"/>
    </location>
</feature>
<dbReference type="AlphaFoldDB" id="A0A1M6H7F1"/>
<evidence type="ECO:0000256" key="1">
    <source>
        <dbReference type="ARBA" id="ARBA00005709"/>
    </source>
</evidence>
<organism evidence="8 9">
    <name type="scientific">Pseudobutyrivibrio xylanivorans DSM 14809</name>
    <dbReference type="NCBI Taxonomy" id="1123012"/>
    <lineage>
        <taxon>Bacteria</taxon>
        <taxon>Bacillati</taxon>
        <taxon>Bacillota</taxon>
        <taxon>Clostridia</taxon>
        <taxon>Lachnospirales</taxon>
        <taxon>Lachnospiraceae</taxon>
        <taxon>Pseudobutyrivibrio</taxon>
    </lineage>
</organism>
<dbReference type="RefSeq" id="WP_072916895.1">
    <property type="nucleotide sequence ID" value="NZ_FQYQ01000012.1"/>
</dbReference>
<dbReference type="PANTHER" id="PTHR42792:SF2">
    <property type="entry name" value="FLAGELLIN"/>
    <property type="match status" value="1"/>
</dbReference>
<dbReference type="Proteomes" id="UP000184185">
    <property type="component" value="Unassembled WGS sequence"/>
</dbReference>
<evidence type="ECO:0000313" key="9">
    <source>
        <dbReference type="Proteomes" id="UP000184185"/>
    </source>
</evidence>
<feature type="domain" description="Flagellin C-terminal" evidence="7">
    <location>
        <begin position="468"/>
        <end position="553"/>
    </location>
</feature>
<keyword evidence="8" id="KW-0969">Cilium</keyword>
<dbReference type="Pfam" id="PF00700">
    <property type="entry name" value="Flagellin_C"/>
    <property type="match status" value="1"/>
</dbReference>
<dbReference type="InterPro" id="IPR001492">
    <property type="entry name" value="Flagellin"/>
</dbReference>
<evidence type="ECO:0000259" key="7">
    <source>
        <dbReference type="Pfam" id="PF00700"/>
    </source>
</evidence>
<dbReference type="OrthoDB" id="9796789at2"/>
<dbReference type="EMBL" id="FQYQ01000012">
    <property type="protein sequence ID" value="SHJ18096.1"/>
    <property type="molecule type" value="Genomic_DNA"/>
</dbReference>
<name>A0A1M6H7F1_PSEXY</name>
<dbReference type="InterPro" id="IPR001029">
    <property type="entry name" value="Flagellin_N"/>
</dbReference>
<dbReference type="Gene3D" id="6.10.10.10">
    <property type="entry name" value="Flagellar export chaperone, C-terminal domain"/>
    <property type="match status" value="1"/>
</dbReference>
<evidence type="ECO:0000256" key="2">
    <source>
        <dbReference type="ARBA" id="ARBA00020110"/>
    </source>
</evidence>
<keyword evidence="5" id="KW-0175">Coiled coil</keyword>
<dbReference type="GO" id="GO:0009288">
    <property type="term" value="C:bacterial-type flagellum"/>
    <property type="evidence" value="ECO:0007669"/>
    <property type="project" value="UniProtKB-SubCell"/>
</dbReference>
<sequence length="554" mass="59885">MRINNNMSAVITNNKLLGTEGSLSDVMEKLSSGFNINHASDNPSGIAIAGKMQAQIDGLDQASTNGSDGISVLQTAEGALNEVTDMIQRMRELSIQAANGTNSDEEREAIQKEIESLLSEIDRVSQTTEFNKINLLDGSLDCRTYANNVTRIATSNGVPAGIYQLRVDKAAERAVSSTSLTGEYEFDEVFDNTYTEVKTTTHVKTGTFSGGFNFKEFIDTTRWVTTEEDYSDPEKIVTKTTEGDGLGISGSLSINGYPVTFTQGSSGETVYGMLRQACEKGGAVITDFDDPEGIKISSYKYGADAELKIEFSSVEFARALGFYNDGGDEVLDKDEAGTVLPRIADAGEDAVIVLYQNNKDDAGNDVESLFGAQATYKTDGRRVIVSDTKGFEMSFLLDDGFQKDALDPAGNPYDGLVTFNVTDIGSMALQVGANEGQSMKVRIASVSTEFMYIDDVDVTRAEGPEDAMDALEEALSYVTSVRSQLGAYENRLEHTTKSLDATEENMTSAISRIEDADMATTMVEYTKLNVLEQAGVSALAQANELPQLALQLLQ</sequence>
<dbReference type="SUPFAM" id="SSF64518">
    <property type="entry name" value="Phase 1 flagellin"/>
    <property type="match status" value="1"/>
</dbReference>
<comment type="function">
    <text evidence="4">Flagellin is the subunit protein which polymerizes to form the filaments of bacterial flagella.</text>
</comment>
<dbReference type="PANTHER" id="PTHR42792">
    <property type="entry name" value="FLAGELLIN"/>
    <property type="match status" value="1"/>
</dbReference>
<accession>A0A1M6H7F1</accession>
<evidence type="ECO:0000256" key="3">
    <source>
        <dbReference type="ARBA" id="ARBA00023143"/>
    </source>
</evidence>
<comment type="subcellular location">
    <subcellularLocation>
        <location evidence="4">Secreted</location>
    </subcellularLocation>
    <subcellularLocation>
        <location evidence="4">Bacterial flagellum</location>
    </subcellularLocation>
</comment>
<gene>
    <name evidence="8" type="ORF">SAMN02745725_01932</name>
</gene>
<dbReference type="PRINTS" id="PR00207">
    <property type="entry name" value="FLAGELLIN"/>
</dbReference>
<keyword evidence="8" id="KW-0282">Flagellum</keyword>
<keyword evidence="3 4" id="KW-0975">Bacterial flagellum</keyword>
<dbReference type="Pfam" id="PF00669">
    <property type="entry name" value="Flagellin_N"/>
    <property type="match status" value="1"/>
</dbReference>
<keyword evidence="9" id="KW-1185">Reference proteome</keyword>
<feature type="coiled-coil region" evidence="5">
    <location>
        <begin position="73"/>
        <end position="127"/>
    </location>
</feature>
<keyword evidence="4" id="KW-0964">Secreted</keyword>
<evidence type="ECO:0000256" key="4">
    <source>
        <dbReference type="RuleBase" id="RU362073"/>
    </source>
</evidence>
<evidence type="ECO:0000256" key="5">
    <source>
        <dbReference type="SAM" id="Coils"/>
    </source>
</evidence>
<keyword evidence="8" id="KW-0966">Cell projection</keyword>
<reference evidence="8 9" key="1">
    <citation type="submission" date="2016-11" db="EMBL/GenBank/DDBJ databases">
        <authorList>
            <person name="Jaros S."/>
            <person name="Januszkiewicz K."/>
            <person name="Wedrychowicz H."/>
        </authorList>
    </citation>
    <scope>NUCLEOTIDE SEQUENCE [LARGE SCALE GENOMIC DNA]</scope>
    <source>
        <strain evidence="8 9">DSM 14809</strain>
    </source>
</reference>
<dbReference type="InterPro" id="IPR046358">
    <property type="entry name" value="Flagellin_C"/>
</dbReference>
<dbReference type="InterPro" id="IPR042187">
    <property type="entry name" value="Flagellin_C_sub2"/>
</dbReference>
<proteinExistence type="inferred from homology"/>
<comment type="similarity">
    <text evidence="1 4">Belongs to the bacterial flagellin family.</text>
</comment>
<protein>
    <recommendedName>
        <fullName evidence="2 4">Flagellin</fullName>
    </recommendedName>
</protein>
<dbReference type="GO" id="GO:0005576">
    <property type="term" value="C:extracellular region"/>
    <property type="evidence" value="ECO:0007669"/>
    <property type="project" value="UniProtKB-SubCell"/>
</dbReference>
<dbReference type="STRING" id="185007.SAMN02910350_01490"/>
<dbReference type="Gene3D" id="1.20.1330.10">
    <property type="entry name" value="f41 fragment of flagellin, N-terminal domain"/>
    <property type="match status" value="2"/>
</dbReference>
<dbReference type="GO" id="GO:0005198">
    <property type="term" value="F:structural molecule activity"/>
    <property type="evidence" value="ECO:0007669"/>
    <property type="project" value="UniProtKB-UniRule"/>
</dbReference>
<evidence type="ECO:0000313" key="8">
    <source>
        <dbReference type="EMBL" id="SHJ18096.1"/>
    </source>
</evidence>
<evidence type="ECO:0000259" key="6">
    <source>
        <dbReference type="Pfam" id="PF00669"/>
    </source>
</evidence>
<dbReference type="Gene3D" id="3.30.70.2120">
    <property type="match status" value="1"/>
</dbReference>